<sequence length="323" mass="37418">MKILLTLFLFVIIFNCNAQDVIISGRIFDKNGIVINGASVCQKNSDNCYFSDYMGLFHILINENFDSQAIEISAKGYKTVVINKTDTIVQPLIITMEESIDNTINNKAISSDKQPLPTKHKLKIFFSLEVGYIPFEFDDYTTDLGFDNVDIMNDNNTISVIEMGFVYKRMYSGIEFGSNQDTREDVNGLDLELNKTRWGLNFGYDLIDSKRFTCTPNIAMKLNRYRLLNFDHSRQIELEDYMDKRDLDIRINQMTAYAGIDLSYNFKIPSFGFARFYSVGIYGGSVFKLHNEPWIYSQRNRLRSSNKVSAPDYESGFYFRFNY</sequence>
<reference evidence="1" key="1">
    <citation type="submission" date="2022-10" db="EMBL/GenBank/DDBJ databases">
        <authorList>
            <person name="Yu W.X."/>
        </authorList>
    </citation>
    <scope>NUCLEOTIDE SEQUENCE</scope>
    <source>
        <strain evidence="1">AAT</strain>
    </source>
</reference>
<dbReference type="InterPro" id="IPR008969">
    <property type="entry name" value="CarboxyPept-like_regulatory"/>
</dbReference>
<proteinExistence type="predicted"/>
<name>A0AAE3SH63_9BACT</name>
<keyword evidence="2" id="KW-1185">Reference proteome</keyword>
<dbReference type="EMBL" id="JAPDPJ010000068">
    <property type="protein sequence ID" value="MCW3788852.1"/>
    <property type="molecule type" value="Genomic_DNA"/>
</dbReference>
<accession>A0AAE3SH63</accession>
<gene>
    <name evidence="1" type="ORF">OM075_20445</name>
</gene>
<evidence type="ECO:0000313" key="1">
    <source>
        <dbReference type="EMBL" id="MCW3788852.1"/>
    </source>
</evidence>
<evidence type="ECO:0008006" key="3">
    <source>
        <dbReference type="Google" id="ProtNLM"/>
    </source>
</evidence>
<evidence type="ECO:0000313" key="2">
    <source>
        <dbReference type="Proteomes" id="UP001209229"/>
    </source>
</evidence>
<dbReference type="RefSeq" id="WP_301192408.1">
    <property type="nucleotide sequence ID" value="NZ_JAPDPJ010000068.1"/>
</dbReference>
<dbReference type="SUPFAM" id="SSF49464">
    <property type="entry name" value="Carboxypeptidase regulatory domain-like"/>
    <property type="match status" value="1"/>
</dbReference>
<dbReference type="Proteomes" id="UP001209229">
    <property type="component" value="Unassembled WGS sequence"/>
</dbReference>
<dbReference type="AlphaFoldDB" id="A0AAE3SH63"/>
<comment type="caution">
    <text evidence="1">The sequence shown here is derived from an EMBL/GenBank/DDBJ whole genome shotgun (WGS) entry which is preliminary data.</text>
</comment>
<organism evidence="1 2">
    <name type="scientific">Plebeiibacterium sediminum</name>
    <dbReference type="NCBI Taxonomy" id="2992112"/>
    <lineage>
        <taxon>Bacteria</taxon>
        <taxon>Pseudomonadati</taxon>
        <taxon>Bacteroidota</taxon>
        <taxon>Bacteroidia</taxon>
        <taxon>Marinilabiliales</taxon>
        <taxon>Marinilabiliaceae</taxon>
        <taxon>Plebeiibacterium</taxon>
    </lineage>
</organism>
<protein>
    <recommendedName>
        <fullName evidence="3">Carboxypeptidase-like regulatory domain-containing protein</fullName>
    </recommendedName>
</protein>